<evidence type="ECO:0000313" key="2">
    <source>
        <dbReference type="EMBL" id="BDD52745.1"/>
    </source>
</evidence>
<feature type="transmembrane region" description="Helical" evidence="1">
    <location>
        <begin position="50"/>
        <end position="71"/>
    </location>
</feature>
<keyword evidence="1" id="KW-0472">Membrane</keyword>
<name>A0ABN6LY40_9ENTR</name>
<evidence type="ECO:0008006" key="4">
    <source>
        <dbReference type="Google" id="ProtNLM"/>
    </source>
</evidence>
<keyword evidence="1" id="KW-1133">Transmembrane helix</keyword>
<organism evidence="2 3">
    <name type="scientific">Phytobacter diazotrophicus</name>
    <dbReference type="NCBI Taxonomy" id="395631"/>
    <lineage>
        <taxon>Bacteria</taxon>
        <taxon>Pseudomonadati</taxon>
        <taxon>Pseudomonadota</taxon>
        <taxon>Gammaproteobacteria</taxon>
        <taxon>Enterobacterales</taxon>
        <taxon>Enterobacteriaceae</taxon>
        <taxon>Phytobacter</taxon>
    </lineage>
</organism>
<accession>A0ABN6LY40</accession>
<dbReference type="Proteomes" id="UP001320460">
    <property type="component" value="Chromosome"/>
</dbReference>
<dbReference type="RefSeq" id="WP_110295625.1">
    <property type="nucleotide sequence ID" value="NZ_AP025334.1"/>
</dbReference>
<evidence type="ECO:0000313" key="3">
    <source>
        <dbReference type="Proteomes" id="UP001320460"/>
    </source>
</evidence>
<sequence length="211" mass="24526">MDYESVSARQDDVRFSINVPAQSLSFEHYLRGLGFCRATLPETRRRFGRLPLFIITAFFMWLVIALAVSLFNGNFHFRFMGWVADDTTDDYLFYFRDGAALSLLVLCYIAGVLTVKITMTRRYRQWSRRYYEVNDANRYGYSLELTNEGIQWTHADNHASHAFMAWSKVTSVMSDGTLDYIVMGPAGFLWIPIHSPDYPQEKVIAFIKQHL</sequence>
<keyword evidence="3" id="KW-1185">Reference proteome</keyword>
<dbReference type="EMBL" id="AP025334">
    <property type="protein sequence ID" value="BDD52745.1"/>
    <property type="molecule type" value="Genomic_DNA"/>
</dbReference>
<protein>
    <recommendedName>
        <fullName evidence="4">YcxB-like protein</fullName>
    </recommendedName>
</protein>
<evidence type="ECO:0000256" key="1">
    <source>
        <dbReference type="SAM" id="Phobius"/>
    </source>
</evidence>
<feature type="transmembrane region" description="Helical" evidence="1">
    <location>
        <begin position="91"/>
        <end position="115"/>
    </location>
</feature>
<keyword evidence="1" id="KW-0812">Transmembrane</keyword>
<gene>
    <name evidence="2" type="ORF">PDTA9734_42320</name>
</gene>
<proteinExistence type="predicted"/>
<reference evidence="2 3" key="1">
    <citation type="submission" date="2021-12" db="EMBL/GenBank/DDBJ databases">
        <title>Complete genome sequence of Phytobacter diazotrophicus TA9734.</title>
        <authorList>
            <person name="Kubota H."/>
            <person name="Nakayama Y."/>
            <person name="Ariyoshi T."/>
        </authorList>
    </citation>
    <scope>NUCLEOTIDE SEQUENCE [LARGE SCALE GENOMIC DNA]</scope>
    <source>
        <strain evidence="2 3">TA9734</strain>
    </source>
</reference>